<feature type="region of interest" description="Disordered" evidence="1">
    <location>
        <begin position="249"/>
        <end position="303"/>
    </location>
</feature>
<feature type="region of interest" description="Disordered" evidence="1">
    <location>
        <begin position="156"/>
        <end position="184"/>
    </location>
</feature>
<reference evidence="3" key="1">
    <citation type="submission" date="2016-05" db="EMBL/GenBank/DDBJ databases">
        <authorList>
            <person name="Naeem Raeece"/>
        </authorList>
    </citation>
    <scope>NUCLEOTIDE SEQUENCE [LARGE SCALE GENOMIC DNA]</scope>
</reference>
<dbReference type="AlphaFoldDB" id="A0A1A8YLZ2"/>
<proteinExistence type="predicted"/>
<feature type="compositionally biased region" description="Basic and acidic residues" evidence="1">
    <location>
        <begin position="374"/>
        <end position="386"/>
    </location>
</feature>
<dbReference type="Proteomes" id="UP000078550">
    <property type="component" value="Unassembled WGS sequence"/>
</dbReference>
<protein>
    <submittedName>
        <fullName evidence="2">Uncharacterized protein</fullName>
    </submittedName>
</protein>
<feature type="compositionally biased region" description="Basic and acidic residues" evidence="1">
    <location>
        <begin position="393"/>
        <end position="407"/>
    </location>
</feature>
<name>A0A1A8YLZ2_PLAOA</name>
<feature type="compositionally biased region" description="Basic and acidic residues" evidence="1">
    <location>
        <begin position="290"/>
        <end position="299"/>
    </location>
</feature>
<gene>
    <name evidence="2" type="ORF">POVWA2_010210</name>
</gene>
<feature type="compositionally biased region" description="Polar residues" evidence="1">
    <location>
        <begin position="339"/>
        <end position="350"/>
    </location>
</feature>
<evidence type="ECO:0000313" key="3">
    <source>
        <dbReference type="Proteomes" id="UP000078550"/>
    </source>
</evidence>
<dbReference type="EMBL" id="FLRE01000038">
    <property type="protein sequence ID" value="SBT32550.1"/>
    <property type="molecule type" value="Genomic_DNA"/>
</dbReference>
<feature type="region of interest" description="Disordered" evidence="1">
    <location>
        <begin position="332"/>
        <end position="357"/>
    </location>
</feature>
<accession>A0A1A8YLZ2</accession>
<feature type="region of interest" description="Disordered" evidence="1">
    <location>
        <begin position="201"/>
        <end position="234"/>
    </location>
</feature>
<sequence length="426" mass="48842">MANQNRGDKNDEENDSIFNIQKHLKYILSQNVSMNLSHDDESCIEEASKLFGEDIKTWDEKMYYYFGSKDNVSLDNLSIYDDQEFRNSLINKGVDEFSEYEKILDSECSNVTSDREFIGATYEDNPDGKDQNNDLLHSEGAHLEKEREKANYEENYASGKTKQKPNSEGEHVPGNPESMDSEQQDGCLDDIEKYINTFVNDEADDEGNEQRNEDETCQRGKYDGREENEQEVYTQEWGERLDLRVKRENGEEKRRGRNREEISQGIHGENSEDIAVGANSLKPNGAPDSGETKSEKEEAGSLNDGEINIDDIVNKAINIGNIFRKREITKLQKMKKSENSTSSIDITRSSASDKDEFPVREALYKPLLKKNKTTRLDEKGSSHELGENEGEEENCKETFKNDTKRDEQEELKAYRNASYEVRLLSA</sequence>
<evidence type="ECO:0000256" key="1">
    <source>
        <dbReference type="SAM" id="MobiDB-lite"/>
    </source>
</evidence>
<feature type="region of interest" description="Disordered" evidence="1">
    <location>
        <begin position="370"/>
        <end position="407"/>
    </location>
</feature>
<organism evidence="2 3">
    <name type="scientific">Plasmodium ovale wallikeri</name>
    <dbReference type="NCBI Taxonomy" id="864142"/>
    <lineage>
        <taxon>Eukaryota</taxon>
        <taxon>Sar</taxon>
        <taxon>Alveolata</taxon>
        <taxon>Apicomplexa</taxon>
        <taxon>Aconoidasida</taxon>
        <taxon>Haemosporida</taxon>
        <taxon>Plasmodiidae</taxon>
        <taxon>Plasmodium</taxon>
        <taxon>Plasmodium (Plasmodium)</taxon>
    </lineage>
</organism>
<feature type="compositionally biased region" description="Basic and acidic residues" evidence="1">
    <location>
        <begin position="249"/>
        <end position="262"/>
    </location>
</feature>
<feature type="compositionally biased region" description="Basic and acidic residues" evidence="1">
    <location>
        <begin position="208"/>
        <end position="227"/>
    </location>
</feature>
<evidence type="ECO:0000313" key="2">
    <source>
        <dbReference type="EMBL" id="SBT32550.1"/>
    </source>
</evidence>